<dbReference type="GO" id="GO:0070403">
    <property type="term" value="F:NAD+ binding"/>
    <property type="evidence" value="ECO:0007669"/>
    <property type="project" value="InterPro"/>
</dbReference>
<dbReference type="InterPro" id="IPR003099">
    <property type="entry name" value="Prephen_DH"/>
</dbReference>
<gene>
    <name evidence="5" type="ORF">H9737_00350</name>
</gene>
<evidence type="ECO:0000313" key="6">
    <source>
        <dbReference type="Proteomes" id="UP000824249"/>
    </source>
</evidence>
<reference evidence="5" key="2">
    <citation type="submission" date="2021-04" db="EMBL/GenBank/DDBJ databases">
        <authorList>
            <person name="Gilroy R."/>
        </authorList>
    </citation>
    <scope>NUCLEOTIDE SEQUENCE</scope>
    <source>
        <strain evidence="5">26628</strain>
    </source>
</reference>
<evidence type="ECO:0000313" key="5">
    <source>
        <dbReference type="EMBL" id="HIX46123.1"/>
    </source>
</evidence>
<dbReference type="EMBL" id="DXFD01000006">
    <property type="protein sequence ID" value="HIX46123.1"/>
    <property type="molecule type" value="Genomic_DNA"/>
</dbReference>
<dbReference type="InterPro" id="IPR046826">
    <property type="entry name" value="PDH_N"/>
</dbReference>
<dbReference type="Gene3D" id="1.10.3660.10">
    <property type="entry name" value="6-phosphogluconate dehydrogenase C-terminal like domain"/>
    <property type="match status" value="1"/>
</dbReference>
<dbReference type="InterPro" id="IPR036291">
    <property type="entry name" value="NAD(P)-bd_dom_sf"/>
</dbReference>
<dbReference type="Pfam" id="PF02153">
    <property type="entry name" value="PDH_N"/>
    <property type="match status" value="1"/>
</dbReference>
<protein>
    <submittedName>
        <fullName evidence="5">Prephenate dehydrogenase/arogenate dehydrogenase family protein</fullName>
    </submittedName>
</protein>
<evidence type="ECO:0000256" key="3">
    <source>
        <dbReference type="ARBA" id="ARBA00029440"/>
    </source>
</evidence>
<name>A0A9D1VT45_9FIRM</name>
<proteinExistence type="inferred from homology"/>
<sequence>MKIMIAGLGLIGGSVAKSLRRAGFAPDGWDRPDVLKQALETDVVAAAVKDPSAYDVVLVALPPDAAMDWMDGTAFGEGAIVADFCGVKEEIERRICSKPRNFRYVGCHPMAGREVSGLANATETLFDGASMIIAHGPQTDDEAVHVLEWLYAAMGFGQIRHCTAAYHDAKIAYTSQLAHIVSNAYVKSGTANGFPGFTGGSFQDMTRIAGVDEDIWTRLYMLNLPAVARELEELIGHLTPYLDALRAGDEEALKALLKEGRLRKEELDRERKIL</sequence>
<dbReference type="AlphaFoldDB" id="A0A9D1VT45"/>
<dbReference type="Gene3D" id="3.40.50.720">
    <property type="entry name" value="NAD(P)-binding Rossmann-like Domain"/>
    <property type="match status" value="1"/>
</dbReference>
<dbReference type="InterPro" id="IPR008927">
    <property type="entry name" value="6-PGluconate_DH-like_C_sf"/>
</dbReference>
<evidence type="ECO:0000256" key="1">
    <source>
        <dbReference type="ARBA" id="ARBA00007964"/>
    </source>
</evidence>
<comment type="similarity">
    <text evidence="1">Belongs to the prephenate/arogenate dehydrogenase family.</text>
</comment>
<dbReference type="PANTHER" id="PTHR21363">
    <property type="entry name" value="PREPHENATE DEHYDROGENASE"/>
    <property type="match status" value="1"/>
</dbReference>
<dbReference type="GO" id="GO:0006571">
    <property type="term" value="P:tyrosine biosynthetic process"/>
    <property type="evidence" value="ECO:0007669"/>
    <property type="project" value="InterPro"/>
</dbReference>
<dbReference type="Proteomes" id="UP000824249">
    <property type="component" value="Unassembled WGS sequence"/>
</dbReference>
<keyword evidence="2" id="KW-0560">Oxidoreductase</keyword>
<dbReference type="PROSITE" id="PS51176">
    <property type="entry name" value="PDH_ADH"/>
    <property type="match status" value="1"/>
</dbReference>
<evidence type="ECO:0000259" key="4">
    <source>
        <dbReference type="PROSITE" id="PS51176"/>
    </source>
</evidence>
<dbReference type="GO" id="GO:0004665">
    <property type="term" value="F:prephenate dehydrogenase (NADP+) activity"/>
    <property type="evidence" value="ECO:0007669"/>
    <property type="project" value="InterPro"/>
</dbReference>
<organism evidence="5 6">
    <name type="scientific">Candidatus Borkfalkia faecigallinarum</name>
    <dbReference type="NCBI Taxonomy" id="2838509"/>
    <lineage>
        <taxon>Bacteria</taxon>
        <taxon>Bacillati</taxon>
        <taxon>Bacillota</taxon>
        <taxon>Clostridia</taxon>
        <taxon>Christensenellales</taxon>
        <taxon>Christensenellaceae</taxon>
        <taxon>Candidatus Borkfalkia</taxon>
    </lineage>
</organism>
<feature type="domain" description="Prephenate/arogenate dehydrogenase" evidence="4">
    <location>
        <begin position="1"/>
        <end position="274"/>
    </location>
</feature>
<reference evidence="5" key="1">
    <citation type="journal article" date="2021" name="PeerJ">
        <title>Extensive microbial diversity within the chicken gut microbiome revealed by metagenomics and culture.</title>
        <authorList>
            <person name="Gilroy R."/>
            <person name="Ravi A."/>
            <person name="Getino M."/>
            <person name="Pursley I."/>
            <person name="Horton D.L."/>
            <person name="Alikhan N.F."/>
            <person name="Baker D."/>
            <person name="Gharbi K."/>
            <person name="Hall N."/>
            <person name="Watson M."/>
            <person name="Adriaenssens E.M."/>
            <person name="Foster-Nyarko E."/>
            <person name="Jarju S."/>
            <person name="Secka A."/>
            <person name="Antonio M."/>
            <person name="Oren A."/>
            <person name="Chaudhuri R.R."/>
            <person name="La Ragione R."/>
            <person name="Hildebrand F."/>
            <person name="Pallen M.J."/>
        </authorList>
    </citation>
    <scope>NUCLEOTIDE SEQUENCE</scope>
    <source>
        <strain evidence="5">26628</strain>
    </source>
</reference>
<comment type="pathway">
    <text evidence="3">Amino-acid biosynthesis.</text>
</comment>
<dbReference type="Pfam" id="PF20463">
    <property type="entry name" value="PDH_C"/>
    <property type="match status" value="1"/>
</dbReference>
<evidence type="ECO:0000256" key="2">
    <source>
        <dbReference type="ARBA" id="ARBA00023002"/>
    </source>
</evidence>
<comment type="caution">
    <text evidence="5">The sequence shown here is derived from an EMBL/GenBank/DDBJ whole genome shotgun (WGS) entry which is preliminary data.</text>
</comment>
<accession>A0A9D1VT45</accession>
<dbReference type="SUPFAM" id="SSF51735">
    <property type="entry name" value="NAD(P)-binding Rossmann-fold domains"/>
    <property type="match status" value="1"/>
</dbReference>
<dbReference type="InterPro" id="IPR046825">
    <property type="entry name" value="PDH_C"/>
</dbReference>
<dbReference type="SUPFAM" id="SSF48179">
    <property type="entry name" value="6-phosphogluconate dehydrogenase C-terminal domain-like"/>
    <property type="match status" value="1"/>
</dbReference>
<dbReference type="PANTHER" id="PTHR21363:SF0">
    <property type="entry name" value="PREPHENATE DEHYDROGENASE [NADP(+)]"/>
    <property type="match status" value="1"/>
</dbReference>
<dbReference type="InterPro" id="IPR050812">
    <property type="entry name" value="Preph/Arog_dehydrog"/>
</dbReference>
<dbReference type="GO" id="GO:0008977">
    <property type="term" value="F:prephenate dehydrogenase (NAD+) activity"/>
    <property type="evidence" value="ECO:0007669"/>
    <property type="project" value="InterPro"/>
</dbReference>